<gene>
    <name evidence="2" type="ORF">K443DRAFT_681713</name>
</gene>
<protein>
    <submittedName>
        <fullName evidence="2">Uncharacterized protein</fullName>
    </submittedName>
</protein>
<dbReference type="PRINTS" id="PR00081">
    <property type="entry name" value="GDHRDH"/>
</dbReference>
<sequence length="332" mass="36320">MLTHPKWNSPRASGKHHLLGLLLRIYLPTFPILKYTWPKNSTGALGQRYVFVSCDNVFGFINRPIQTLQLQRIGSQPNNTSNNNMPSWLITGTSRGIGFSIVGDLLKDEDNFVIATARDISAKGLKELAAKYPKTRLALVELDVTDVTSIKKAAEEVTTLLPNGLDYLINNAGISPQPMTSFEDLDLKLFADELSFNTITVIQVTSAFLPLVKKSAVKKIIFITSVLGSLELGGSWPFISNSYSISKAALNMLARKWGAVLKHEGVTVALIHPGWVQTDLGDDIKGWMETYAKNVPQISTAQSSAGVVAVAKNVTIDSTASFYNYDGSKLPF</sequence>
<dbReference type="GO" id="GO:0016616">
    <property type="term" value="F:oxidoreductase activity, acting on the CH-OH group of donors, NAD or NADP as acceptor"/>
    <property type="evidence" value="ECO:0007669"/>
    <property type="project" value="TreeGrafter"/>
</dbReference>
<organism evidence="2 3">
    <name type="scientific">Laccaria amethystina LaAM-08-1</name>
    <dbReference type="NCBI Taxonomy" id="1095629"/>
    <lineage>
        <taxon>Eukaryota</taxon>
        <taxon>Fungi</taxon>
        <taxon>Dikarya</taxon>
        <taxon>Basidiomycota</taxon>
        <taxon>Agaricomycotina</taxon>
        <taxon>Agaricomycetes</taxon>
        <taxon>Agaricomycetidae</taxon>
        <taxon>Agaricales</taxon>
        <taxon>Agaricineae</taxon>
        <taxon>Hydnangiaceae</taxon>
        <taxon>Laccaria</taxon>
    </lineage>
</organism>
<evidence type="ECO:0000313" key="2">
    <source>
        <dbReference type="EMBL" id="KIJ97237.1"/>
    </source>
</evidence>
<dbReference type="InterPro" id="IPR036291">
    <property type="entry name" value="NAD(P)-bd_dom_sf"/>
</dbReference>
<proteinExistence type="predicted"/>
<dbReference type="Gene3D" id="3.40.50.720">
    <property type="entry name" value="NAD(P)-binding Rossmann-like Domain"/>
    <property type="match status" value="1"/>
</dbReference>
<dbReference type="InterPro" id="IPR052184">
    <property type="entry name" value="SDR_enzymes"/>
</dbReference>
<evidence type="ECO:0000313" key="3">
    <source>
        <dbReference type="Proteomes" id="UP000054477"/>
    </source>
</evidence>
<dbReference type="PROSITE" id="PS00061">
    <property type="entry name" value="ADH_SHORT"/>
    <property type="match status" value="1"/>
</dbReference>
<accession>A0A0C9XMA8</accession>
<dbReference type="AlphaFoldDB" id="A0A0C9XMA8"/>
<dbReference type="HOGENOM" id="CLU_010194_9_1_1"/>
<dbReference type="PANTHER" id="PTHR45458">
    <property type="entry name" value="SHORT-CHAIN DEHYDROGENASE/REDUCTASE SDR"/>
    <property type="match status" value="1"/>
</dbReference>
<dbReference type="SUPFAM" id="SSF51735">
    <property type="entry name" value="NAD(P)-binding Rossmann-fold domains"/>
    <property type="match status" value="1"/>
</dbReference>
<keyword evidence="3" id="KW-1185">Reference proteome</keyword>
<reference evidence="3" key="2">
    <citation type="submission" date="2015-01" db="EMBL/GenBank/DDBJ databases">
        <title>Evolutionary Origins and Diversification of the Mycorrhizal Mutualists.</title>
        <authorList>
            <consortium name="DOE Joint Genome Institute"/>
            <consortium name="Mycorrhizal Genomics Consortium"/>
            <person name="Kohler A."/>
            <person name="Kuo A."/>
            <person name="Nagy L.G."/>
            <person name="Floudas D."/>
            <person name="Copeland A."/>
            <person name="Barry K.W."/>
            <person name="Cichocki N."/>
            <person name="Veneault-Fourrey C."/>
            <person name="LaButti K."/>
            <person name="Lindquist E.A."/>
            <person name="Lipzen A."/>
            <person name="Lundell T."/>
            <person name="Morin E."/>
            <person name="Murat C."/>
            <person name="Riley R."/>
            <person name="Ohm R."/>
            <person name="Sun H."/>
            <person name="Tunlid A."/>
            <person name="Henrissat B."/>
            <person name="Grigoriev I.V."/>
            <person name="Hibbett D.S."/>
            <person name="Martin F."/>
        </authorList>
    </citation>
    <scope>NUCLEOTIDE SEQUENCE [LARGE SCALE GENOMIC DNA]</scope>
    <source>
        <strain evidence="3">LaAM-08-1</strain>
    </source>
</reference>
<evidence type="ECO:0000256" key="1">
    <source>
        <dbReference type="ARBA" id="ARBA00022857"/>
    </source>
</evidence>
<dbReference type="Pfam" id="PF00106">
    <property type="entry name" value="adh_short"/>
    <property type="match status" value="1"/>
</dbReference>
<dbReference type="InterPro" id="IPR020904">
    <property type="entry name" value="Sc_DH/Rdtase_CS"/>
</dbReference>
<name>A0A0C9XMA8_9AGAR</name>
<dbReference type="EMBL" id="KN838699">
    <property type="protein sequence ID" value="KIJ97237.1"/>
    <property type="molecule type" value="Genomic_DNA"/>
</dbReference>
<dbReference type="Proteomes" id="UP000054477">
    <property type="component" value="Unassembled WGS sequence"/>
</dbReference>
<dbReference type="CDD" id="cd05325">
    <property type="entry name" value="carb_red_sniffer_like_SDR_c"/>
    <property type="match status" value="1"/>
</dbReference>
<dbReference type="InterPro" id="IPR002347">
    <property type="entry name" value="SDR_fam"/>
</dbReference>
<dbReference type="OrthoDB" id="9876299at2759"/>
<reference evidence="2 3" key="1">
    <citation type="submission" date="2014-04" db="EMBL/GenBank/DDBJ databases">
        <authorList>
            <consortium name="DOE Joint Genome Institute"/>
            <person name="Kuo A."/>
            <person name="Kohler A."/>
            <person name="Nagy L.G."/>
            <person name="Floudas D."/>
            <person name="Copeland A."/>
            <person name="Barry K.W."/>
            <person name="Cichocki N."/>
            <person name="Veneault-Fourrey C."/>
            <person name="LaButti K."/>
            <person name="Lindquist E.A."/>
            <person name="Lipzen A."/>
            <person name="Lundell T."/>
            <person name="Morin E."/>
            <person name="Murat C."/>
            <person name="Sun H."/>
            <person name="Tunlid A."/>
            <person name="Henrissat B."/>
            <person name="Grigoriev I.V."/>
            <person name="Hibbett D.S."/>
            <person name="Martin F."/>
            <person name="Nordberg H.P."/>
            <person name="Cantor M.N."/>
            <person name="Hua S.X."/>
        </authorList>
    </citation>
    <scope>NUCLEOTIDE SEQUENCE [LARGE SCALE GENOMIC DNA]</scope>
    <source>
        <strain evidence="2 3">LaAM-08-1</strain>
    </source>
</reference>
<keyword evidence="1" id="KW-0521">NADP</keyword>
<dbReference type="PANTHER" id="PTHR45458:SF1">
    <property type="entry name" value="SHORT CHAIN DEHYDROGENASE"/>
    <property type="match status" value="1"/>
</dbReference>